<gene>
    <name evidence="1" type="primary">Env1_2</name>
    <name evidence="1" type="ORF">PARPUN_R15221</name>
</gene>
<name>A0A7L3I8K1_9PASS</name>
<evidence type="ECO:0000313" key="2">
    <source>
        <dbReference type="Proteomes" id="UP000570592"/>
    </source>
</evidence>
<dbReference type="EMBL" id="VZTX01014082">
    <property type="protein sequence ID" value="NXU13518.1"/>
    <property type="molecule type" value="Genomic_DNA"/>
</dbReference>
<feature type="non-terminal residue" evidence="1">
    <location>
        <position position="84"/>
    </location>
</feature>
<comment type="caution">
    <text evidence="1">The sequence shown here is derived from an EMBL/GenBank/DDBJ whole genome shotgun (WGS) entry which is preliminary data.</text>
</comment>
<sequence>ANAPYQNSFWKMMQASYQILNKTNPNLTEHCWLCYGTTSPFYEAVGVSDTPIQTNSTNPAQCKWDTEKRGITLPQVMSSGVCIG</sequence>
<protein>
    <submittedName>
        <fullName evidence="1">ENV1 protein</fullName>
    </submittedName>
</protein>
<dbReference type="Proteomes" id="UP000570592">
    <property type="component" value="Unassembled WGS sequence"/>
</dbReference>
<dbReference type="AlphaFoldDB" id="A0A7L3I8K1"/>
<reference evidence="1 2" key="1">
    <citation type="submission" date="2019-09" db="EMBL/GenBank/DDBJ databases">
        <title>Bird 10,000 Genomes (B10K) Project - Family phase.</title>
        <authorList>
            <person name="Zhang G."/>
        </authorList>
    </citation>
    <scope>NUCLEOTIDE SEQUENCE [LARGE SCALE GENOMIC DNA]</scope>
    <source>
        <strain evidence="1">B10K-DU-029-51</strain>
    </source>
</reference>
<proteinExistence type="predicted"/>
<dbReference type="InterPro" id="IPR018154">
    <property type="entry name" value="TLV/ENV_coat_polyprotein"/>
</dbReference>
<keyword evidence="2" id="KW-1185">Reference proteome</keyword>
<accession>A0A7L3I8K1</accession>
<evidence type="ECO:0000313" key="1">
    <source>
        <dbReference type="EMBL" id="NXU13518.1"/>
    </source>
</evidence>
<organism evidence="1 2">
    <name type="scientific">Pardalotus punctatus</name>
    <name type="common">spotted pardalote</name>
    <dbReference type="NCBI Taxonomy" id="254575"/>
    <lineage>
        <taxon>Eukaryota</taxon>
        <taxon>Metazoa</taxon>
        <taxon>Chordata</taxon>
        <taxon>Craniata</taxon>
        <taxon>Vertebrata</taxon>
        <taxon>Euteleostomi</taxon>
        <taxon>Archelosauria</taxon>
        <taxon>Archosauria</taxon>
        <taxon>Dinosauria</taxon>
        <taxon>Saurischia</taxon>
        <taxon>Theropoda</taxon>
        <taxon>Coelurosauria</taxon>
        <taxon>Aves</taxon>
        <taxon>Neognathae</taxon>
        <taxon>Neoaves</taxon>
        <taxon>Telluraves</taxon>
        <taxon>Australaves</taxon>
        <taxon>Passeriformes</taxon>
        <taxon>Meliphagoidea</taxon>
        <taxon>Pardalotidae</taxon>
        <taxon>Pardalotus</taxon>
    </lineage>
</organism>
<dbReference type="Pfam" id="PF00429">
    <property type="entry name" value="TLV_coat"/>
    <property type="match status" value="1"/>
</dbReference>
<feature type="non-terminal residue" evidence="1">
    <location>
        <position position="1"/>
    </location>
</feature>